<protein>
    <submittedName>
        <fullName evidence="1">Uncharacterized protein</fullName>
    </submittedName>
</protein>
<dbReference type="EMBL" id="BSUJ01000001">
    <property type="protein sequence ID" value="GMA18852.1"/>
    <property type="molecule type" value="Genomic_DNA"/>
</dbReference>
<name>A0ABQ6HKI2_9MICO</name>
<evidence type="ECO:0000313" key="2">
    <source>
        <dbReference type="Proteomes" id="UP001157109"/>
    </source>
</evidence>
<organism evidence="1 2">
    <name type="scientific">Arsenicicoccus piscis</name>
    <dbReference type="NCBI Taxonomy" id="673954"/>
    <lineage>
        <taxon>Bacteria</taxon>
        <taxon>Bacillati</taxon>
        <taxon>Actinomycetota</taxon>
        <taxon>Actinomycetes</taxon>
        <taxon>Micrococcales</taxon>
        <taxon>Intrasporangiaceae</taxon>
        <taxon>Arsenicicoccus</taxon>
    </lineage>
</organism>
<reference evidence="2" key="1">
    <citation type="journal article" date="2019" name="Int. J. Syst. Evol. Microbiol.">
        <title>The Global Catalogue of Microorganisms (GCM) 10K type strain sequencing project: providing services to taxonomists for standard genome sequencing and annotation.</title>
        <authorList>
            <consortium name="The Broad Institute Genomics Platform"/>
            <consortium name="The Broad Institute Genome Sequencing Center for Infectious Disease"/>
            <person name="Wu L."/>
            <person name="Ma J."/>
        </authorList>
    </citation>
    <scope>NUCLEOTIDE SEQUENCE [LARGE SCALE GENOMIC DNA]</scope>
    <source>
        <strain evidence="2">NBRC 105830</strain>
    </source>
</reference>
<comment type="caution">
    <text evidence="1">The sequence shown here is derived from an EMBL/GenBank/DDBJ whole genome shotgun (WGS) entry which is preliminary data.</text>
</comment>
<evidence type="ECO:0000313" key="1">
    <source>
        <dbReference type="EMBL" id="GMA18852.1"/>
    </source>
</evidence>
<sequence>MDVFAHDRIVCRGLIRTWAHTARVLAADDPTVPVSGDRFAWARGILMARRPA</sequence>
<gene>
    <name evidence="1" type="ORF">GCM10025862_08730</name>
</gene>
<accession>A0ABQ6HKI2</accession>
<proteinExistence type="predicted"/>
<dbReference type="Proteomes" id="UP001157109">
    <property type="component" value="Unassembled WGS sequence"/>
</dbReference>
<keyword evidence="2" id="KW-1185">Reference proteome</keyword>